<dbReference type="RefSeq" id="WP_160728083.1">
    <property type="nucleotide sequence ID" value="NZ_WTYC01000004.1"/>
</dbReference>
<dbReference type="Proteomes" id="UP000448199">
    <property type="component" value="Unassembled WGS sequence"/>
</dbReference>
<comment type="similarity">
    <text evidence="2">Belongs to the major facilitator superfamily.</text>
</comment>
<evidence type="ECO:0000256" key="3">
    <source>
        <dbReference type="ARBA" id="ARBA00022448"/>
    </source>
</evidence>
<comment type="subcellular location">
    <subcellularLocation>
        <location evidence="1">Membrane</location>
        <topology evidence="1">Multi-pass membrane protein</topology>
    </subcellularLocation>
</comment>
<gene>
    <name evidence="8" type="ORF">GRI69_09715</name>
</gene>
<evidence type="ECO:0000256" key="4">
    <source>
        <dbReference type="ARBA" id="ARBA00022692"/>
    </source>
</evidence>
<comment type="caution">
    <text evidence="8">The sequence shown here is derived from an EMBL/GenBank/DDBJ whole genome shotgun (WGS) entry which is preliminary data.</text>
</comment>
<dbReference type="PANTHER" id="PTHR12778">
    <property type="entry name" value="SOLUTE CARRIER FAMILY 33 ACETYL-COA TRANSPORTER -RELATED"/>
    <property type="match status" value="1"/>
</dbReference>
<feature type="transmembrane region" description="Helical" evidence="7">
    <location>
        <begin position="93"/>
        <end position="113"/>
    </location>
</feature>
<accession>A0A844XSZ7</accession>
<feature type="transmembrane region" description="Helical" evidence="7">
    <location>
        <begin position="315"/>
        <end position="335"/>
    </location>
</feature>
<keyword evidence="4 7" id="KW-0812">Transmembrane</keyword>
<dbReference type="GO" id="GO:0022857">
    <property type="term" value="F:transmembrane transporter activity"/>
    <property type="evidence" value="ECO:0007669"/>
    <property type="project" value="InterPro"/>
</dbReference>
<dbReference type="InterPro" id="IPR004752">
    <property type="entry name" value="AmpG_permease/AT-1"/>
</dbReference>
<feature type="transmembrane region" description="Helical" evidence="7">
    <location>
        <begin position="250"/>
        <end position="273"/>
    </location>
</feature>
<name>A0A844XSZ7_9SPHN</name>
<evidence type="ECO:0000256" key="2">
    <source>
        <dbReference type="ARBA" id="ARBA00008335"/>
    </source>
</evidence>
<organism evidence="8 9">
    <name type="scientific">Qipengyuania vulgaris</name>
    <dbReference type="NCBI Taxonomy" id="291985"/>
    <lineage>
        <taxon>Bacteria</taxon>
        <taxon>Pseudomonadati</taxon>
        <taxon>Pseudomonadota</taxon>
        <taxon>Alphaproteobacteria</taxon>
        <taxon>Sphingomonadales</taxon>
        <taxon>Erythrobacteraceae</taxon>
        <taxon>Qipengyuania</taxon>
    </lineage>
</organism>
<dbReference type="InterPro" id="IPR011701">
    <property type="entry name" value="MFS"/>
</dbReference>
<dbReference type="InterPro" id="IPR036259">
    <property type="entry name" value="MFS_trans_sf"/>
</dbReference>
<feature type="transmembrane region" description="Helical" evidence="7">
    <location>
        <begin position="373"/>
        <end position="396"/>
    </location>
</feature>
<feature type="transmembrane region" description="Helical" evidence="7">
    <location>
        <begin position="21"/>
        <end position="49"/>
    </location>
</feature>
<keyword evidence="6 7" id="KW-0472">Membrane</keyword>
<reference evidence="8 9" key="1">
    <citation type="submission" date="2019-12" db="EMBL/GenBank/DDBJ databases">
        <title>Genomic-based taxomic classification of the family Erythrobacteraceae.</title>
        <authorList>
            <person name="Xu L."/>
        </authorList>
    </citation>
    <scope>NUCLEOTIDE SEQUENCE [LARGE SCALE GENOMIC DNA]</scope>
    <source>
        <strain evidence="8 9">DSM 17792</strain>
    </source>
</reference>
<keyword evidence="5 7" id="KW-1133">Transmembrane helix</keyword>
<evidence type="ECO:0000313" key="8">
    <source>
        <dbReference type="EMBL" id="MXO48534.1"/>
    </source>
</evidence>
<feature type="transmembrane region" description="Helical" evidence="7">
    <location>
        <begin position="347"/>
        <end position="366"/>
    </location>
</feature>
<keyword evidence="3" id="KW-0813">Transport</keyword>
<feature type="transmembrane region" description="Helical" evidence="7">
    <location>
        <begin position="185"/>
        <end position="205"/>
    </location>
</feature>
<dbReference type="SUPFAM" id="SSF103473">
    <property type="entry name" value="MFS general substrate transporter"/>
    <property type="match status" value="1"/>
</dbReference>
<evidence type="ECO:0000256" key="6">
    <source>
        <dbReference type="ARBA" id="ARBA00023136"/>
    </source>
</evidence>
<dbReference type="Pfam" id="PF07690">
    <property type="entry name" value="MFS_1"/>
    <property type="match status" value="1"/>
</dbReference>
<dbReference type="PANTHER" id="PTHR12778:SF10">
    <property type="entry name" value="MAJOR FACILITATOR SUPERFAMILY DOMAIN-CONTAINING PROTEIN 3"/>
    <property type="match status" value="1"/>
</dbReference>
<dbReference type="EMBL" id="WTYC01000004">
    <property type="protein sequence ID" value="MXO48534.1"/>
    <property type="molecule type" value="Genomic_DNA"/>
</dbReference>
<dbReference type="Gene3D" id="1.20.1250.20">
    <property type="entry name" value="MFS general substrate transporter like domains"/>
    <property type="match status" value="1"/>
</dbReference>
<keyword evidence="9" id="KW-1185">Reference proteome</keyword>
<sequence>MRLTLPRQGMPILPALSENRIARFATIMVLYFLQGVPLGLSTVAIPAWLASSGASPLQVGAFVGTAILPWSLKPLNGILMDRFAFKPMGRRRAWTLAAQALMLAALVTMGLLNPGVTEITLLAALCFMLNLCATLNDVAIDGLAVDIVPDEERTVTNSLMFASQVFGISVTSFIAGQVLNANGLVAMAIVLSAMVAAASAFVSVFRERPGERLLPWSSGEASKECQQRQHDAWLPIFNGMFRALIKPGTLLFLLGAAVAQVSLAFIDAVAPTLSVQHLGWSSDGYSNFAALATLVSAGTALVLPTILVRVVGIRWTLVSLSAVLASLASIGGLTFDGWIGSNVFSTLYVLQLSIGVIQTIVIIVWAMRICDPAVAASLFALFMAVPNFGRAVWAGWSGVVIEAGGYSAVYFTVAGLTIVSLALFLLARVGEESQLPAVAQ</sequence>
<dbReference type="AlphaFoldDB" id="A0A844XSZ7"/>
<proteinExistence type="inferred from homology"/>
<evidence type="ECO:0000256" key="5">
    <source>
        <dbReference type="ARBA" id="ARBA00022989"/>
    </source>
</evidence>
<feature type="transmembrane region" description="Helical" evidence="7">
    <location>
        <begin position="408"/>
        <end position="427"/>
    </location>
</feature>
<dbReference type="OrthoDB" id="9787815at2"/>
<dbReference type="GO" id="GO:0016020">
    <property type="term" value="C:membrane"/>
    <property type="evidence" value="ECO:0007669"/>
    <property type="project" value="UniProtKB-SubCell"/>
</dbReference>
<evidence type="ECO:0000256" key="1">
    <source>
        <dbReference type="ARBA" id="ARBA00004141"/>
    </source>
</evidence>
<feature type="transmembrane region" description="Helical" evidence="7">
    <location>
        <begin position="55"/>
        <end position="72"/>
    </location>
</feature>
<evidence type="ECO:0000256" key="7">
    <source>
        <dbReference type="SAM" id="Phobius"/>
    </source>
</evidence>
<protein>
    <submittedName>
        <fullName evidence="8">MFS transporter</fullName>
    </submittedName>
</protein>
<feature type="transmembrane region" description="Helical" evidence="7">
    <location>
        <begin position="285"/>
        <end position="308"/>
    </location>
</feature>
<evidence type="ECO:0000313" key="9">
    <source>
        <dbReference type="Proteomes" id="UP000448199"/>
    </source>
</evidence>